<dbReference type="Proteomes" id="UP001418796">
    <property type="component" value="Unassembled WGS sequence"/>
</dbReference>
<keyword evidence="1" id="KW-0812">Transmembrane</keyword>
<dbReference type="RefSeq" id="WP_343131237.1">
    <property type="nucleotide sequence ID" value="NZ_JBCITK010000001.1"/>
</dbReference>
<sequence length="138" mass="16355">MLYKAKEPKFLWIVLLLLSLTYAFYQDTTLRIVFLILAVLIVMVLFSSYTLKIEEEWLIFSCYVLGIKLFQRKVQAESIKQILLIKNERQTIVLVQITNSIRLKLQRFKPITYIEEIQQFAERNALPLKEQSLLKQGK</sequence>
<keyword evidence="1" id="KW-0472">Membrane</keyword>
<keyword evidence="3" id="KW-1185">Reference proteome</keyword>
<feature type="transmembrane region" description="Helical" evidence="1">
    <location>
        <begin position="33"/>
        <end position="51"/>
    </location>
</feature>
<evidence type="ECO:0000256" key="1">
    <source>
        <dbReference type="SAM" id="Phobius"/>
    </source>
</evidence>
<evidence type="ECO:0000313" key="2">
    <source>
        <dbReference type="EMBL" id="MEN0644566.1"/>
    </source>
</evidence>
<comment type="caution">
    <text evidence="2">The sequence shown here is derived from an EMBL/GenBank/DDBJ whole genome shotgun (WGS) entry which is preliminary data.</text>
</comment>
<reference evidence="2 3" key="1">
    <citation type="submission" date="2024-03" db="EMBL/GenBank/DDBJ databases">
        <title>Bacilli Hybrid Assemblies.</title>
        <authorList>
            <person name="Kovac J."/>
        </authorList>
    </citation>
    <scope>NUCLEOTIDE SEQUENCE [LARGE SCALE GENOMIC DNA]</scope>
    <source>
        <strain evidence="2 3">FSL R7-0666</strain>
    </source>
</reference>
<gene>
    <name evidence="2" type="ORF">MKY91_15545</name>
</gene>
<keyword evidence="1" id="KW-1133">Transmembrane helix</keyword>
<evidence type="ECO:0000313" key="3">
    <source>
        <dbReference type="Proteomes" id="UP001418796"/>
    </source>
</evidence>
<proteinExistence type="predicted"/>
<accession>A0ABU9VKY8</accession>
<dbReference type="EMBL" id="JBCITK010000001">
    <property type="protein sequence ID" value="MEN0644566.1"/>
    <property type="molecule type" value="Genomic_DNA"/>
</dbReference>
<protein>
    <submittedName>
        <fullName evidence="2">Uncharacterized protein</fullName>
    </submittedName>
</protein>
<organism evidence="2 3">
    <name type="scientific">Alkalicoccobacillus gibsonii</name>
    <dbReference type="NCBI Taxonomy" id="79881"/>
    <lineage>
        <taxon>Bacteria</taxon>
        <taxon>Bacillati</taxon>
        <taxon>Bacillota</taxon>
        <taxon>Bacilli</taxon>
        <taxon>Bacillales</taxon>
        <taxon>Bacillaceae</taxon>
        <taxon>Alkalicoccobacillus</taxon>
    </lineage>
</organism>
<name>A0ABU9VKY8_9BACI</name>